<proteinExistence type="inferred from homology"/>
<evidence type="ECO:0000256" key="4">
    <source>
        <dbReference type="ARBA" id="ARBA00022917"/>
    </source>
</evidence>
<feature type="active site" evidence="6">
    <location>
        <position position="147"/>
    </location>
</feature>
<dbReference type="GO" id="GO:0042586">
    <property type="term" value="F:peptide deformylase activity"/>
    <property type="evidence" value="ECO:0007669"/>
    <property type="project" value="UniProtKB-UniRule"/>
</dbReference>
<dbReference type="EC" id="3.5.1.88" evidence="6"/>
<dbReference type="SUPFAM" id="SSF56420">
    <property type="entry name" value="Peptide deformylase"/>
    <property type="match status" value="1"/>
</dbReference>
<dbReference type="PIRSF" id="PIRSF004749">
    <property type="entry name" value="Pep_def"/>
    <property type="match status" value="1"/>
</dbReference>
<evidence type="ECO:0000256" key="6">
    <source>
        <dbReference type="HAMAP-Rule" id="MF_00163"/>
    </source>
</evidence>
<dbReference type="HAMAP" id="MF_00163">
    <property type="entry name" value="Pep_deformylase"/>
    <property type="match status" value="1"/>
</dbReference>
<keyword evidence="5 6" id="KW-0408">Iron</keyword>
<dbReference type="PANTHER" id="PTHR10458:SF20">
    <property type="entry name" value="PEPTIDE DEFORMYLASE 1"/>
    <property type="match status" value="1"/>
</dbReference>
<dbReference type="PRINTS" id="PR01576">
    <property type="entry name" value="PDEFORMYLASE"/>
</dbReference>
<dbReference type="Gene3D" id="3.90.45.10">
    <property type="entry name" value="Peptide deformylase"/>
    <property type="match status" value="1"/>
</dbReference>
<dbReference type="FunFam" id="3.90.45.10:FF:000003">
    <property type="entry name" value="Peptide deformylase"/>
    <property type="match status" value="1"/>
</dbReference>
<keyword evidence="4 6" id="KW-0648">Protein biosynthesis</keyword>
<dbReference type="GO" id="GO:0006412">
    <property type="term" value="P:translation"/>
    <property type="evidence" value="ECO:0007669"/>
    <property type="project" value="UniProtKB-UniRule"/>
</dbReference>
<comment type="function">
    <text evidence="6">Removes the formyl group from the N-terminal Met of newly synthesized proteins. Requires at least a dipeptide for an efficient rate of reaction. N-terminal L-methionine is a prerequisite for activity but the enzyme has broad specificity at other positions.</text>
</comment>
<accession>F0BJW2</accession>
<dbReference type="CDD" id="cd00487">
    <property type="entry name" value="Pep_deformylase"/>
    <property type="match status" value="1"/>
</dbReference>
<evidence type="ECO:0000256" key="1">
    <source>
        <dbReference type="ARBA" id="ARBA00010759"/>
    </source>
</evidence>
<dbReference type="EMBL" id="AEQV01000232">
    <property type="protein sequence ID" value="EGD07248.1"/>
    <property type="molecule type" value="Genomic_DNA"/>
</dbReference>
<evidence type="ECO:0000313" key="8">
    <source>
        <dbReference type="Proteomes" id="UP000003299"/>
    </source>
</evidence>
<comment type="caution">
    <text evidence="7">The sequence shown here is derived from an EMBL/GenBank/DDBJ whole genome shotgun (WGS) entry which is preliminary data.</text>
</comment>
<evidence type="ECO:0000256" key="2">
    <source>
        <dbReference type="ARBA" id="ARBA00022723"/>
    </source>
</evidence>
<evidence type="ECO:0000256" key="3">
    <source>
        <dbReference type="ARBA" id="ARBA00022801"/>
    </source>
</evidence>
<dbReference type="InterPro" id="IPR036821">
    <property type="entry name" value="Peptide_deformylase_sf"/>
</dbReference>
<sequence>MRSIDMIREIIRMGDKRLLRVAPPVTNLGSAELQALVADMFETMDDARGVGLAAPQIAVDLQLMVFGFEVSERYPDAPTVPRTALANAQIEPLSDEMENGWEGCLSIPGLRAVIPRYRHIRYRGFAPDGSPIEREAEGFHARVVQHEYDHLVGRLYPSRIENFDTFGFEDVLSYDL</sequence>
<dbReference type="AlphaFoldDB" id="F0BJW2"/>
<keyword evidence="2 6" id="KW-0479">Metal-binding</keyword>
<reference evidence="7 8" key="1">
    <citation type="journal article" date="2011" name="BMC Genomics">
        <title>Comparative genomics reveals diversity among xanthomonads infecting tomato and pepper.</title>
        <authorList>
            <person name="Potnis N."/>
            <person name="Krasileva K."/>
            <person name="Chow V."/>
            <person name="Almeida N.F."/>
            <person name="Patil P.B."/>
            <person name="Ryan R.P."/>
            <person name="Sharlach M."/>
            <person name="Behlau F."/>
            <person name="Dow J.M."/>
            <person name="Momol M.T."/>
            <person name="White F.F."/>
            <person name="Preston J.F."/>
            <person name="Vinatzer B.A."/>
            <person name="Koebnik R."/>
            <person name="Setubal J.C."/>
            <person name="Norman D.J."/>
            <person name="Staskawicz B.J."/>
            <person name="Jones J.B."/>
        </authorList>
    </citation>
    <scope>NUCLEOTIDE SEQUENCE [LARGE SCALE GENOMIC DNA]</scope>
    <source>
        <strain evidence="7 8">ATCC 35937</strain>
    </source>
</reference>
<feature type="binding site" evidence="6">
    <location>
        <position position="104"/>
    </location>
    <ligand>
        <name>Fe cation</name>
        <dbReference type="ChEBI" id="CHEBI:24875"/>
    </ligand>
</feature>
<organism evidence="7 8">
    <name type="scientific">Xanthomonas vesicatoria ATCC 35937</name>
    <dbReference type="NCBI Taxonomy" id="925775"/>
    <lineage>
        <taxon>Bacteria</taxon>
        <taxon>Pseudomonadati</taxon>
        <taxon>Pseudomonadota</taxon>
        <taxon>Gammaproteobacteria</taxon>
        <taxon>Lysobacterales</taxon>
        <taxon>Lysobacteraceae</taxon>
        <taxon>Xanthomonas</taxon>
    </lineage>
</organism>
<feature type="binding site" evidence="6">
    <location>
        <position position="146"/>
    </location>
    <ligand>
        <name>Fe cation</name>
        <dbReference type="ChEBI" id="CHEBI:24875"/>
    </ligand>
</feature>
<name>F0BJW2_9XANT</name>
<dbReference type="eggNOG" id="COG0242">
    <property type="taxonomic scope" value="Bacteria"/>
</dbReference>
<evidence type="ECO:0000313" key="7">
    <source>
        <dbReference type="EMBL" id="EGD07248.1"/>
    </source>
</evidence>
<comment type="cofactor">
    <cofactor evidence="6">
        <name>Fe(2+)</name>
        <dbReference type="ChEBI" id="CHEBI:29033"/>
    </cofactor>
    <text evidence="6">Binds 1 Fe(2+) ion.</text>
</comment>
<dbReference type="Proteomes" id="UP000003299">
    <property type="component" value="Unassembled WGS sequence"/>
</dbReference>
<dbReference type="PANTHER" id="PTHR10458">
    <property type="entry name" value="PEPTIDE DEFORMYLASE"/>
    <property type="match status" value="1"/>
</dbReference>
<gene>
    <name evidence="6" type="primary">def</name>
    <name evidence="7" type="ORF">XVE_4573</name>
</gene>
<comment type="catalytic activity">
    <reaction evidence="6">
        <text>N-terminal N-formyl-L-methionyl-[peptide] + H2O = N-terminal L-methionyl-[peptide] + formate</text>
        <dbReference type="Rhea" id="RHEA:24420"/>
        <dbReference type="Rhea" id="RHEA-COMP:10639"/>
        <dbReference type="Rhea" id="RHEA-COMP:10640"/>
        <dbReference type="ChEBI" id="CHEBI:15377"/>
        <dbReference type="ChEBI" id="CHEBI:15740"/>
        <dbReference type="ChEBI" id="CHEBI:49298"/>
        <dbReference type="ChEBI" id="CHEBI:64731"/>
        <dbReference type="EC" id="3.5.1.88"/>
    </reaction>
</comment>
<comment type="similarity">
    <text evidence="1 6">Belongs to the polypeptide deformylase family.</text>
</comment>
<dbReference type="NCBIfam" id="TIGR00079">
    <property type="entry name" value="pept_deformyl"/>
    <property type="match status" value="1"/>
</dbReference>
<dbReference type="InterPro" id="IPR023635">
    <property type="entry name" value="Peptide_deformylase"/>
</dbReference>
<dbReference type="Pfam" id="PF01327">
    <property type="entry name" value="Pep_deformylase"/>
    <property type="match status" value="1"/>
</dbReference>
<feature type="binding site" evidence="6">
    <location>
        <position position="150"/>
    </location>
    <ligand>
        <name>Fe cation</name>
        <dbReference type="ChEBI" id="CHEBI:24875"/>
    </ligand>
</feature>
<protein>
    <recommendedName>
        <fullName evidence="6">Peptide deformylase</fullName>
        <shortName evidence="6">PDF</shortName>
        <ecNumber evidence="6">3.5.1.88</ecNumber>
    </recommendedName>
    <alternativeName>
        <fullName evidence="6">Polypeptide deformylase</fullName>
    </alternativeName>
</protein>
<keyword evidence="3 6" id="KW-0378">Hydrolase</keyword>
<evidence type="ECO:0000256" key="5">
    <source>
        <dbReference type="ARBA" id="ARBA00023004"/>
    </source>
</evidence>
<dbReference type="NCBIfam" id="NF001159">
    <property type="entry name" value="PRK00150.1-3"/>
    <property type="match status" value="1"/>
</dbReference>
<dbReference type="GO" id="GO:0046872">
    <property type="term" value="F:metal ion binding"/>
    <property type="evidence" value="ECO:0007669"/>
    <property type="project" value="UniProtKB-KW"/>
</dbReference>